<evidence type="ECO:0000313" key="2">
    <source>
        <dbReference type="EMBL" id="KAJ1148959.1"/>
    </source>
</evidence>
<protein>
    <submittedName>
        <fullName evidence="1">Uncharacterized protein</fullName>
    </submittedName>
</protein>
<dbReference type="EMBL" id="JANPWB010000009">
    <property type="protein sequence ID" value="KAJ1148959.1"/>
    <property type="molecule type" value="Genomic_DNA"/>
</dbReference>
<accession>A0AAV7RA21</accession>
<evidence type="ECO:0000313" key="3">
    <source>
        <dbReference type="Proteomes" id="UP001066276"/>
    </source>
</evidence>
<comment type="caution">
    <text evidence="1">The sequence shown here is derived from an EMBL/GenBank/DDBJ whole genome shotgun (WGS) entry which is preliminary data.</text>
</comment>
<dbReference type="Proteomes" id="UP001066276">
    <property type="component" value="Chromosome 5"/>
</dbReference>
<dbReference type="EMBL" id="JANPWB010000009">
    <property type="protein sequence ID" value="KAJ1148958.1"/>
    <property type="molecule type" value="Genomic_DNA"/>
</dbReference>
<organism evidence="1 3">
    <name type="scientific">Pleurodeles waltl</name>
    <name type="common">Iberian ribbed newt</name>
    <dbReference type="NCBI Taxonomy" id="8319"/>
    <lineage>
        <taxon>Eukaryota</taxon>
        <taxon>Metazoa</taxon>
        <taxon>Chordata</taxon>
        <taxon>Craniata</taxon>
        <taxon>Vertebrata</taxon>
        <taxon>Euteleostomi</taxon>
        <taxon>Amphibia</taxon>
        <taxon>Batrachia</taxon>
        <taxon>Caudata</taxon>
        <taxon>Salamandroidea</taxon>
        <taxon>Salamandridae</taxon>
        <taxon>Pleurodelinae</taxon>
        <taxon>Pleurodeles</taxon>
    </lineage>
</organism>
<sequence length="104" mass="11653">MDRASLRLTLQCRHSAPGLGTVQAAMLQGGQLTSFDSIQEAWLSFQAIMNPVSPMRLDCTFLKITLVWMQKVRSMVVAVMVDKLVEKNDEEMWASKKDGRQGHG</sequence>
<keyword evidence="3" id="KW-1185">Reference proteome</keyword>
<gene>
    <name evidence="1" type="ORF">NDU88_001782</name>
    <name evidence="2" type="ORF">NDU88_001783</name>
</gene>
<evidence type="ECO:0000313" key="1">
    <source>
        <dbReference type="EMBL" id="KAJ1148958.1"/>
    </source>
</evidence>
<dbReference type="AlphaFoldDB" id="A0AAV7RA21"/>
<name>A0AAV7RA21_PLEWA</name>
<reference evidence="1" key="1">
    <citation type="journal article" date="2022" name="bioRxiv">
        <title>Sequencing and chromosome-scale assembly of the giantPleurodeles waltlgenome.</title>
        <authorList>
            <person name="Brown T."/>
            <person name="Elewa A."/>
            <person name="Iarovenko S."/>
            <person name="Subramanian E."/>
            <person name="Araus A.J."/>
            <person name="Petzold A."/>
            <person name="Susuki M."/>
            <person name="Suzuki K.-i.T."/>
            <person name="Hayashi T."/>
            <person name="Toyoda A."/>
            <person name="Oliveira C."/>
            <person name="Osipova E."/>
            <person name="Leigh N.D."/>
            <person name="Simon A."/>
            <person name="Yun M.H."/>
        </authorList>
    </citation>
    <scope>NUCLEOTIDE SEQUENCE</scope>
    <source>
        <strain evidence="1">20211129_DDA</strain>
        <tissue evidence="1">Liver</tissue>
    </source>
</reference>
<proteinExistence type="predicted"/>